<sequence>MNLWNWVLVIAGALLILIEVALGGFAGFDLVLIGTAFVLGGGLGLALGDPVVGFIAASALCILYIVAGRRLVRARIHSPKLKTNTDALLGREGVVVQRIAVHEAGQVKLGDEVWRAEPAEGAAGPFEPGTRVTVAGLHGVTLQVR</sequence>
<dbReference type="PANTHER" id="PTHR33507">
    <property type="entry name" value="INNER MEMBRANE PROTEIN YBBJ"/>
    <property type="match status" value="1"/>
</dbReference>
<organism evidence="7">
    <name type="scientific">Eiseniibacteriota bacterium</name>
    <dbReference type="NCBI Taxonomy" id="2212470"/>
    <lineage>
        <taxon>Bacteria</taxon>
        <taxon>Candidatus Eiseniibacteriota</taxon>
    </lineage>
</organism>
<dbReference type="GO" id="GO:0005886">
    <property type="term" value="C:plasma membrane"/>
    <property type="evidence" value="ECO:0007669"/>
    <property type="project" value="TreeGrafter"/>
</dbReference>
<evidence type="ECO:0000256" key="2">
    <source>
        <dbReference type="ARBA" id="ARBA00022692"/>
    </source>
</evidence>
<dbReference type="SUPFAM" id="SSF141322">
    <property type="entry name" value="NfeD domain-like"/>
    <property type="match status" value="1"/>
</dbReference>
<dbReference type="Pfam" id="PF01957">
    <property type="entry name" value="NfeD"/>
    <property type="match status" value="1"/>
</dbReference>
<evidence type="ECO:0000259" key="6">
    <source>
        <dbReference type="Pfam" id="PF01957"/>
    </source>
</evidence>
<dbReference type="AlphaFoldDB" id="A0A832I6C9"/>
<evidence type="ECO:0000256" key="4">
    <source>
        <dbReference type="ARBA" id="ARBA00023136"/>
    </source>
</evidence>
<dbReference type="PANTHER" id="PTHR33507:SF3">
    <property type="entry name" value="INNER MEMBRANE PROTEIN YBBJ"/>
    <property type="match status" value="1"/>
</dbReference>
<feature type="transmembrane region" description="Helical" evidence="5">
    <location>
        <begin position="54"/>
        <end position="72"/>
    </location>
</feature>
<dbReference type="InterPro" id="IPR052165">
    <property type="entry name" value="Membrane_assoc_protease"/>
</dbReference>
<feature type="domain" description="NfeD-like C-terminal" evidence="6">
    <location>
        <begin position="86"/>
        <end position="145"/>
    </location>
</feature>
<comment type="caution">
    <text evidence="7">The sequence shown here is derived from an EMBL/GenBank/DDBJ whole genome shotgun (WGS) entry which is preliminary data.</text>
</comment>
<dbReference type="Gene3D" id="2.40.50.140">
    <property type="entry name" value="Nucleic acid-binding proteins"/>
    <property type="match status" value="1"/>
</dbReference>
<dbReference type="EMBL" id="DSQF01000017">
    <property type="protein sequence ID" value="HGZ43368.1"/>
    <property type="molecule type" value="Genomic_DNA"/>
</dbReference>
<evidence type="ECO:0000256" key="1">
    <source>
        <dbReference type="ARBA" id="ARBA00004141"/>
    </source>
</evidence>
<comment type="subcellular location">
    <subcellularLocation>
        <location evidence="1">Membrane</location>
        <topology evidence="1">Multi-pass membrane protein</topology>
    </subcellularLocation>
</comment>
<evidence type="ECO:0000256" key="5">
    <source>
        <dbReference type="SAM" id="Phobius"/>
    </source>
</evidence>
<accession>A0A832I6C9</accession>
<dbReference type="InterPro" id="IPR012340">
    <property type="entry name" value="NA-bd_OB-fold"/>
</dbReference>
<protein>
    <submittedName>
        <fullName evidence="7">NfeD family protein</fullName>
    </submittedName>
</protein>
<gene>
    <name evidence="7" type="ORF">ENR23_08085</name>
</gene>
<keyword evidence="4 5" id="KW-0472">Membrane</keyword>
<evidence type="ECO:0000256" key="3">
    <source>
        <dbReference type="ARBA" id="ARBA00022989"/>
    </source>
</evidence>
<reference evidence="7" key="1">
    <citation type="journal article" date="2020" name="mSystems">
        <title>Genome- and Community-Level Interaction Insights into Carbon Utilization and Element Cycling Functions of Hydrothermarchaeota in Hydrothermal Sediment.</title>
        <authorList>
            <person name="Zhou Z."/>
            <person name="Liu Y."/>
            <person name="Xu W."/>
            <person name="Pan J."/>
            <person name="Luo Z.H."/>
            <person name="Li M."/>
        </authorList>
    </citation>
    <scope>NUCLEOTIDE SEQUENCE [LARGE SCALE GENOMIC DNA]</scope>
    <source>
        <strain evidence="7">SpSt-381</strain>
    </source>
</reference>
<evidence type="ECO:0000313" key="7">
    <source>
        <dbReference type="EMBL" id="HGZ43368.1"/>
    </source>
</evidence>
<dbReference type="InterPro" id="IPR002810">
    <property type="entry name" value="NfeD-like_C"/>
</dbReference>
<keyword evidence="2 5" id="KW-0812">Transmembrane</keyword>
<name>A0A832I6C9_UNCEI</name>
<keyword evidence="3 5" id="KW-1133">Transmembrane helix</keyword>
<proteinExistence type="predicted"/>
<feature type="transmembrane region" description="Helical" evidence="5">
    <location>
        <begin position="6"/>
        <end position="25"/>
    </location>
</feature>